<name>A0A4R3Z1E8_9GAMM</name>
<evidence type="ECO:0000256" key="3">
    <source>
        <dbReference type="ARBA" id="ARBA00023163"/>
    </source>
</evidence>
<protein>
    <submittedName>
        <fullName evidence="5">RNA polymerase ECF family sigma subunit</fullName>
    </submittedName>
</protein>
<accession>A0A4R3Z1E8</accession>
<organism evidence="5 6">
    <name type="scientific">Luteibacter rhizovicinus</name>
    <dbReference type="NCBI Taxonomy" id="242606"/>
    <lineage>
        <taxon>Bacteria</taxon>
        <taxon>Pseudomonadati</taxon>
        <taxon>Pseudomonadota</taxon>
        <taxon>Gammaproteobacteria</taxon>
        <taxon>Lysobacterales</taxon>
        <taxon>Rhodanobacteraceae</taxon>
        <taxon>Luteibacter</taxon>
    </lineage>
</organism>
<dbReference type="RefSeq" id="WP_165973488.1">
    <property type="nucleotide sequence ID" value="NZ_SMCS01000001.1"/>
</dbReference>
<evidence type="ECO:0000256" key="2">
    <source>
        <dbReference type="ARBA" id="ARBA00023082"/>
    </source>
</evidence>
<keyword evidence="1" id="KW-0805">Transcription regulation</keyword>
<dbReference type="Pfam" id="PF07638">
    <property type="entry name" value="Sigma70_ECF"/>
    <property type="match status" value="1"/>
</dbReference>
<evidence type="ECO:0000313" key="6">
    <source>
        <dbReference type="Proteomes" id="UP000295645"/>
    </source>
</evidence>
<dbReference type="SUPFAM" id="SSF88659">
    <property type="entry name" value="Sigma3 and sigma4 domains of RNA polymerase sigma factors"/>
    <property type="match status" value="1"/>
</dbReference>
<keyword evidence="6" id="KW-1185">Reference proteome</keyword>
<dbReference type="EMBL" id="SMCS01000001">
    <property type="protein sequence ID" value="TCV97674.1"/>
    <property type="molecule type" value="Genomic_DNA"/>
</dbReference>
<dbReference type="NCBIfam" id="TIGR02999">
    <property type="entry name" value="Sig-70_X6"/>
    <property type="match status" value="1"/>
</dbReference>
<dbReference type="InterPro" id="IPR011517">
    <property type="entry name" value="RNA_pol_sigma70_ECF-like"/>
</dbReference>
<proteinExistence type="predicted"/>
<evidence type="ECO:0000256" key="1">
    <source>
        <dbReference type="ARBA" id="ARBA00023015"/>
    </source>
</evidence>
<keyword evidence="2" id="KW-0731">Sigma factor</keyword>
<feature type="domain" description="RNA polymerase sigma-70 ECF-like HTH" evidence="4">
    <location>
        <begin position="16"/>
        <end position="188"/>
    </location>
</feature>
<dbReference type="InterPro" id="IPR036388">
    <property type="entry name" value="WH-like_DNA-bd_sf"/>
</dbReference>
<comment type="caution">
    <text evidence="5">The sequence shown here is derived from an EMBL/GenBank/DDBJ whole genome shotgun (WGS) entry which is preliminary data.</text>
</comment>
<sequence>MNSPATDIDDDRFPLLLQRIESGDAAALGEAYTAIYSEMKRNARRQLRRGRGSFTTTALVNETYLRIHNSKIAAKDRGHLLGITAHVMRQILVDHARHVGSQKRGGGLVHLTLDVSSMHIADPAHEVLSLHDALSELEQIDPVLAKVVEWRYFGGYSEQEIAEHLEVTERTVQRYWRKARAFLLAQLADERP</sequence>
<dbReference type="AlphaFoldDB" id="A0A4R3Z1E8"/>
<dbReference type="InterPro" id="IPR039425">
    <property type="entry name" value="RNA_pol_sigma-70-like"/>
</dbReference>
<dbReference type="PANTHER" id="PTHR43133">
    <property type="entry name" value="RNA POLYMERASE ECF-TYPE SIGMA FACTO"/>
    <property type="match status" value="1"/>
</dbReference>
<dbReference type="InterPro" id="IPR013324">
    <property type="entry name" value="RNA_pol_sigma_r3/r4-like"/>
</dbReference>
<gene>
    <name evidence="5" type="ORF">EC912_101691</name>
</gene>
<dbReference type="PANTHER" id="PTHR43133:SF39">
    <property type="entry name" value="SIMILAR TO RNA POLYMERASE SIGMA-E FACTOR"/>
    <property type="match status" value="1"/>
</dbReference>
<evidence type="ECO:0000313" key="5">
    <source>
        <dbReference type="EMBL" id="TCV97674.1"/>
    </source>
</evidence>
<keyword evidence="3" id="KW-0804">Transcription</keyword>
<dbReference type="InterPro" id="IPR053812">
    <property type="entry name" value="HTH_Sigma70_ECF-like"/>
</dbReference>
<evidence type="ECO:0000259" key="4">
    <source>
        <dbReference type="Pfam" id="PF07638"/>
    </source>
</evidence>
<dbReference type="Gene3D" id="1.10.10.10">
    <property type="entry name" value="Winged helix-like DNA-binding domain superfamily/Winged helix DNA-binding domain"/>
    <property type="match status" value="1"/>
</dbReference>
<dbReference type="GO" id="GO:0016987">
    <property type="term" value="F:sigma factor activity"/>
    <property type="evidence" value="ECO:0007669"/>
    <property type="project" value="UniProtKB-KW"/>
</dbReference>
<dbReference type="Proteomes" id="UP000295645">
    <property type="component" value="Unassembled WGS sequence"/>
</dbReference>
<reference evidence="5 6" key="1">
    <citation type="submission" date="2019-03" db="EMBL/GenBank/DDBJ databases">
        <title>Above-ground endophytic microbial communities from plants in different locations in the United States.</title>
        <authorList>
            <person name="Frank C."/>
        </authorList>
    </citation>
    <scope>NUCLEOTIDE SEQUENCE [LARGE SCALE GENOMIC DNA]</scope>
    <source>
        <strain evidence="5 6">LP_13_YM</strain>
    </source>
</reference>